<organism evidence="1 2">
    <name type="scientific">Aspergillus wentii DTO 134E9</name>
    <dbReference type="NCBI Taxonomy" id="1073089"/>
    <lineage>
        <taxon>Eukaryota</taxon>
        <taxon>Fungi</taxon>
        <taxon>Dikarya</taxon>
        <taxon>Ascomycota</taxon>
        <taxon>Pezizomycotina</taxon>
        <taxon>Eurotiomycetes</taxon>
        <taxon>Eurotiomycetidae</taxon>
        <taxon>Eurotiales</taxon>
        <taxon>Aspergillaceae</taxon>
        <taxon>Aspergillus</taxon>
        <taxon>Aspergillus subgen. Cremei</taxon>
    </lineage>
</organism>
<sequence>MTSKSINCLPTEVMGIIVGYLDWKSVKKASKANANIRYACLPRLFRCVKIALTLTSLNEFSTFTASLAARHVKTLVYIASPYLKYDAVYRRSNFKRVYSPHRYVSDQETNCWVLPTEPMKYFEIYSFVMKTYNEEQKLLHGLLEGSNLGDVFRNLPNLSKIVLEYSSKPFSPVRWDVVYGPHRGKLFDDRESFQAHMERLFDTLNLPETSNRLTTLHIKGSAYTDFDHGSNGIQTINLTQAVSRLEEPTLDKLPSFLEYLGDKADIQFPALKKLHLENCCGFTVQALESVCKRARLTLKTLKLAYCRLQNGKIGARFDLASYHEIRFPIAFLNSLHAIGDSCSLDNVDIRAYYGVHTSFRSLLLGEIPLEQIPTKFLVQ</sequence>
<protein>
    <recommendedName>
        <fullName evidence="3">F-box domain-containing protein</fullName>
    </recommendedName>
</protein>
<dbReference type="SUPFAM" id="SSF52047">
    <property type="entry name" value="RNI-like"/>
    <property type="match status" value="1"/>
</dbReference>
<dbReference type="RefSeq" id="XP_040687361.1">
    <property type="nucleotide sequence ID" value="XM_040831024.1"/>
</dbReference>
<dbReference type="EMBL" id="KV878213">
    <property type="protein sequence ID" value="OJJ33685.1"/>
    <property type="molecule type" value="Genomic_DNA"/>
</dbReference>
<evidence type="ECO:0008006" key="3">
    <source>
        <dbReference type="Google" id="ProtNLM"/>
    </source>
</evidence>
<dbReference type="InterPro" id="IPR032675">
    <property type="entry name" value="LRR_dom_sf"/>
</dbReference>
<proteinExistence type="predicted"/>
<dbReference type="VEuPathDB" id="FungiDB:ASPWEDRAFT_173124"/>
<keyword evidence="2" id="KW-1185">Reference proteome</keyword>
<dbReference type="Gene3D" id="3.80.10.10">
    <property type="entry name" value="Ribonuclease Inhibitor"/>
    <property type="match status" value="1"/>
</dbReference>
<gene>
    <name evidence="1" type="ORF">ASPWEDRAFT_173124</name>
</gene>
<dbReference type="Proteomes" id="UP000184383">
    <property type="component" value="Unassembled WGS sequence"/>
</dbReference>
<dbReference type="AlphaFoldDB" id="A0A1L9RFI9"/>
<name>A0A1L9RFI9_ASPWE</name>
<dbReference type="STRING" id="1073089.A0A1L9RFI9"/>
<reference evidence="2" key="1">
    <citation type="journal article" date="2017" name="Genome Biol.">
        <title>Comparative genomics reveals high biological diversity and specific adaptations in the industrially and medically important fungal genus Aspergillus.</title>
        <authorList>
            <person name="de Vries R.P."/>
            <person name="Riley R."/>
            <person name="Wiebenga A."/>
            <person name="Aguilar-Osorio G."/>
            <person name="Amillis S."/>
            <person name="Uchima C.A."/>
            <person name="Anderluh G."/>
            <person name="Asadollahi M."/>
            <person name="Askin M."/>
            <person name="Barry K."/>
            <person name="Battaglia E."/>
            <person name="Bayram O."/>
            <person name="Benocci T."/>
            <person name="Braus-Stromeyer S.A."/>
            <person name="Caldana C."/>
            <person name="Canovas D."/>
            <person name="Cerqueira G.C."/>
            <person name="Chen F."/>
            <person name="Chen W."/>
            <person name="Choi C."/>
            <person name="Clum A."/>
            <person name="Dos Santos R.A."/>
            <person name="Damasio A.R."/>
            <person name="Diallinas G."/>
            <person name="Emri T."/>
            <person name="Fekete E."/>
            <person name="Flipphi M."/>
            <person name="Freyberg S."/>
            <person name="Gallo A."/>
            <person name="Gournas C."/>
            <person name="Habgood R."/>
            <person name="Hainaut M."/>
            <person name="Harispe M.L."/>
            <person name="Henrissat B."/>
            <person name="Hilden K.S."/>
            <person name="Hope R."/>
            <person name="Hossain A."/>
            <person name="Karabika E."/>
            <person name="Karaffa L."/>
            <person name="Karanyi Z."/>
            <person name="Krasevec N."/>
            <person name="Kuo A."/>
            <person name="Kusch H."/>
            <person name="LaButti K."/>
            <person name="Lagendijk E.L."/>
            <person name="Lapidus A."/>
            <person name="Levasseur A."/>
            <person name="Lindquist E."/>
            <person name="Lipzen A."/>
            <person name="Logrieco A.F."/>
            <person name="MacCabe A."/>
            <person name="Maekelae M.R."/>
            <person name="Malavazi I."/>
            <person name="Melin P."/>
            <person name="Meyer V."/>
            <person name="Mielnichuk N."/>
            <person name="Miskei M."/>
            <person name="Molnar A.P."/>
            <person name="Mule G."/>
            <person name="Ngan C.Y."/>
            <person name="Orejas M."/>
            <person name="Orosz E."/>
            <person name="Ouedraogo J.P."/>
            <person name="Overkamp K.M."/>
            <person name="Park H.-S."/>
            <person name="Perrone G."/>
            <person name="Piumi F."/>
            <person name="Punt P.J."/>
            <person name="Ram A.F."/>
            <person name="Ramon A."/>
            <person name="Rauscher S."/>
            <person name="Record E."/>
            <person name="Riano-Pachon D.M."/>
            <person name="Robert V."/>
            <person name="Roehrig J."/>
            <person name="Ruller R."/>
            <person name="Salamov A."/>
            <person name="Salih N.S."/>
            <person name="Samson R.A."/>
            <person name="Sandor E."/>
            <person name="Sanguinetti M."/>
            <person name="Schuetze T."/>
            <person name="Sepcic K."/>
            <person name="Shelest E."/>
            <person name="Sherlock G."/>
            <person name="Sophianopoulou V."/>
            <person name="Squina F.M."/>
            <person name="Sun H."/>
            <person name="Susca A."/>
            <person name="Todd R.B."/>
            <person name="Tsang A."/>
            <person name="Unkles S.E."/>
            <person name="van de Wiele N."/>
            <person name="van Rossen-Uffink D."/>
            <person name="Oliveira J.V."/>
            <person name="Vesth T.C."/>
            <person name="Visser J."/>
            <person name="Yu J.-H."/>
            <person name="Zhou M."/>
            <person name="Andersen M.R."/>
            <person name="Archer D.B."/>
            <person name="Baker S.E."/>
            <person name="Benoit I."/>
            <person name="Brakhage A.A."/>
            <person name="Braus G.H."/>
            <person name="Fischer R."/>
            <person name="Frisvad J.C."/>
            <person name="Goldman G.H."/>
            <person name="Houbraken J."/>
            <person name="Oakley B."/>
            <person name="Pocsi I."/>
            <person name="Scazzocchio C."/>
            <person name="Seiboth B."/>
            <person name="vanKuyk P.A."/>
            <person name="Wortman J."/>
            <person name="Dyer P.S."/>
            <person name="Grigoriev I.V."/>
        </authorList>
    </citation>
    <scope>NUCLEOTIDE SEQUENCE [LARGE SCALE GENOMIC DNA]</scope>
    <source>
        <strain evidence="2">DTO 134E9</strain>
    </source>
</reference>
<evidence type="ECO:0000313" key="1">
    <source>
        <dbReference type="EMBL" id="OJJ33685.1"/>
    </source>
</evidence>
<dbReference type="GeneID" id="63746872"/>
<accession>A0A1L9RFI9</accession>
<evidence type="ECO:0000313" key="2">
    <source>
        <dbReference type="Proteomes" id="UP000184383"/>
    </source>
</evidence>